<feature type="binding site" evidence="8">
    <location>
        <position position="385"/>
    </location>
    <ligand>
        <name>phosphoenolpyruvate</name>
        <dbReference type="ChEBI" id="CHEBI:58702"/>
    </ligand>
</feature>
<evidence type="ECO:0000313" key="10">
    <source>
        <dbReference type="EMBL" id="MEJ8566805.1"/>
    </source>
</evidence>
<gene>
    <name evidence="8 10" type="primary">aroA</name>
    <name evidence="10" type="ORF">V3330_04110</name>
</gene>
<dbReference type="PROSITE" id="PS00104">
    <property type="entry name" value="EPSP_SYNTHASE_1"/>
    <property type="match status" value="1"/>
</dbReference>
<dbReference type="InterPro" id="IPR001986">
    <property type="entry name" value="Enolpyruvate_Tfrase_dom"/>
</dbReference>
<keyword evidence="4 8" id="KW-0028">Amino-acid biosynthesis</keyword>
<evidence type="ECO:0000256" key="5">
    <source>
        <dbReference type="ARBA" id="ARBA00022679"/>
    </source>
</evidence>
<feature type="binding site" evidence="8">
    <location>
        <position position="313"/>
    </location>
    <ligand>
        <name>3-phosphoshikimate</name>
        <dbReference type="ChEBI" id="CHEBI:145989"/>
    </ligand>
</feature>
<dbReference type="InterPro" id="IPR013792">
    <property type="entry name" value="RNA3'P_cycl/enolpyr_Trfase_a/b"/>
</dbReference>
<evidence type="ECO:0000256" key="3">
    <source>
        <dbReference type="ARBA" id="ARBA00022490"/>
    </source>
</evidence>
<dbReference type="CDD" id="cd01556">
    <property type="entry name" value="EPSP_synthase"/>
    <property type="match status" value="1"/>
</dbReference>
<dbReference type="Gene3D" id="3.65.10.10">
    <property type="entry name" value="Enolpyruvate transferase domain"/>
    <property type="match status" value="2"/>
</dbReference>
<evidence type="ECO:0000259" key="9">
    <source>
        <dbReference type="Pfam" id="PF00275"/>
    </source>
</evidence>
<keyword evidence="5 8" id="KW-0808">Transferase</keyword>
<evidence type="ECO:0000256" key="4">
    <source>
        <dbReference type="ARBA" id="ARBA00022605"/>
    </source>
</evidence>
<comment type="similarity">
    <text evidence="2 8">Belongs to the EPSP synthase family.</text>
</comment>
<comment type="pathway">
    <text evidence="1 8">Metabolic intermediate biosynthesis; chorismate biosynthesis; chorismate from D-erythrose 4-phosphate and phosphoenolpyruvate: step 6/7.</text>
</comment>
<reference evidence="10 11" key="1">
    <citation type="submission" date="2024-02" db="EMBL/GenBank/DDBJ databases">
        <title>A novel Wenzhouxiangellaceae bacterium, isolated from coastal sediments.</title>
        <authorList>
            <person name="Du Z.-J."/>
            <person name="Ye Y.-Q."/>
            <person name="Zhang X.-Y."/>
        </authorList>
    </citation>
    <scope>NUCLEOTIDE SEQUENCE [LARGE SCALE GENOMIC DNA]</scope>
    <source>
        <strain evidence="10 11">CH-27</strain>
    </source>
</reference>
<dbReference type="EC" id="2.5.1.19" evidence="8"/>
<dbReference type="HAMAP" id="MF_00210">
    <property type="entry name" value="EPSP_synth"/>
    <property type="match status" value="1"/>
</dbReference>
<proteinExistence type="inferred from homology"/>
<comment type="subunit">
    <text evidence="8">Monomer.</text>
</comment>
<feature type="active site" description="Proton acceptor" evidence="8">
    <location>
        <position position="313"/>
    </location>
</feature>
<dbReference type="Proteomes" id="UP001359886">
    <property type="component" value="Unassembled WGS sequence"/>
</dbReference>
<keyword evidence="11" id="KW-1185">Reference proteome</keyword>
<dbReference type="Pfam" id="PF00275">
    <property type="entry name" value="EPSP_synthase"/>
    <property type="match status" value="1"/>
</dbReference>
<feature type="domain" description="Enolpyruvate transferase" evidence="9">
    <location>
        <begin position="9"/>
        <end position="418"/>
    </location>
</feature>
<feature type="binding site" evidence="8">
    <location>
        <position position="22"/>
    </location>
    <ligand>
        <name>3-phosphoshikimate</name>
        <dbReference type="ChEBI" id="CHEBI:145989"/>
    </ligand>
</feature>
<dbReference type="InterPro" id="IPR036968">
    <property type="entry name" value="Enolpyruvate_Tfrase_sf"/>
</dbReference>
<dbReference type="EMBL" id="JAZHOG010000002">
    <property type="protein sequence ID" value="MEJ8566805.1"/>
    <property type="molecule type" value="Genomic_DNA"/>
</dbReference>
<feature type="binding site" evidence="8">
    <location>
        <position position="94"/>
    </location>
    <ligand>
        <name>phosphoenolpyruvate</name>
        <dbReference type="ChEBI" id="CHEBI:58702"/>
    </ligand>
</feature>
<comment type="caution">
    <text evidence="8">Lacks conserved residue(s) required for the propagation of feature annotation.</text>
</comment>
<dbReference type="PROSITE" id="PS00885">
    <property type="entry name" value="EPSP_SYNTHASE_2"/>
    <property type="match status" value="1"/>
</dbReference>
<evidence type="ECO:0000256" key="6">
    <source>
        <dbReference type="ARBA" id="ARBA00023141"/>
    </source>
</evidence>
<dbReference type="SUPFAM" id="SSF55205">
    <property type="entry name" value="EPT/RTPC-like"/>
    <property type="match status" value="1"/>
</dbReference>
<dbReference type="PANTHER" id="PTHR21090:SF5">
    <property type="entry name" value="PENTAFUNCTIONAL AROM POLYPEPTIDE"/>
    <property type="match status" value="1"/>
</dbReference>
<evidence type="ECO:0000256" key="2">
    <source>
        <dbReference type="ARBA" id="ARBA00009948"/>
    </source>
</evidence>
<feature type="binding site" evidence="8">
    <location>
        <position position="167"/>
    </location>
    <ligand>
        <name>3-phosphoshikimate</name>
        <dbReference type="ChEBI" id="CHEBI:145989"/>
    </ligand>
</feature>
<name>A0AAW9RD91_9GAMM</name>
<dbReference type="RefSeq" id="WP_354694125.1">
    <property type="nucleotide sequence ID" value="NZ_JAZHOG010000002.1"/>
</dbReference>
<dbReference type="GO" id="GO:0005737">
    <property type="term" value="C:cytoplasm"/>
    <property type="evidence" value="ECO:0007669"/>
    <property type="project" value="UniProtKB-SubCell"/>
</dbReference>
<dbReference type="PIRSF" id="PIRSF000505">
    <property type="entry name" value="EPSPS"/>
    <property type="match status" value="1"/>
</dbReference>
<feature type="binding site" evidence="8">
    <location>
        <position position="122"/>
    </location>
    <ligand>
        <name>phosphoenolpyruvate</name>
        <dbReference type="ChEBI" id="CHEBI:58702"/>
    </ligand>
</feature>
<keyword evidence="6 8" id="KW-0057">Aromatic amino acid biosynthesis</keyword>
<comment type="catalytic activity">
    <reaction evidence="7">
        <text>3-phosphoshikimate + phosphoenolpyruvate = 5-O-(1-carboxyvinyl)-3-phosphoshikimate + phosphate</text>
        <dbReference type="Rhea" id="RHEA:21256"/>
        <dbReference type="ChEBI" id="CHEBI:43474"/>
        <dbReference type="ChEBI" id="CHEBI:57701"/>
        <dbReference type="ChEBI" id="CHEBI:58702"/>
        <dbReference type="ChEBI" id="CHEBI:145989"/>
        <dbReference type="EC" id="2.5.1.19"/>
    </reaction>
    <physiologicalReaction direction="left-to-right" evidence="7">
        <dbReference type="Rhea" id="RHEA:21257"/>
    </physiologicalReaction>
</comment>
<protein>
    <recommendedName>
        <fullName evidence="8">3-phosphoshikimate 1-carboxyvinyltransferase</fullName>
        <ecNumber evidence="8">2.5.1.19</ecNumber>
    </recommendedName>
    <alternativeName>
        <fullName evidence="8">5-enolpyruvylshikimate-3-phosphate synthase</fullName>
        <shortName evidence="8">EPSP synthase</shortName>
        <shortName evidence="8">EPSPS</shortName>
    </alternativeName>
</protein>
<accession>A0AAW9RD91</accession>
<feature type="binding site" evidence="8">
    <location>
        <position position="340"/>
    </location>
    <ligand>
        <name>3-phosphoshikimate</name>
        <dbReference type="ChEBI" id="CHEBI:145989"/>
    </ligand>
</feature>
<dbReference type="FunFam" id="3.65.10.10:FF:000005">
    <property type="entry name" value="3-phosphoshikimate 1-carboxyvinyltransferase"/>
    <property type="match status" value="1"/>
</dbReference>
<feature type="binding site" evidence="8">
    <location>
        <position position="344"/>
    </location>
    <ligand>
        <name>phosphoenolpyruvate</name>
        <dbReference type="ChEBI" id="CHEBI:58702"/>
    </ligand>
</feature>
<dbReference type="InterPro" id="IPR006264">
    <property type="entry name" value="EPSP_synthase"/>
</dbReference>
<comment type="function">
    <text evidence="8">Catalyzes the transfer of the enolpyruvyl moiety of phosphoenolpyruvate (PEP) to the 5-hydroxyl of shikimate-3-phosphate (S3P) to produce enolpyruvyl shikimate-3-phosphate and inorganic phosphate.</text>
</comment>
<dbReference type="AlphaFoldDB" id="A0AAW9RD91"/>
<dbReference type="GO" id="GO:0008652">
    <property type="term" value="P:amino acid biosynthetic process"/>
    <property type="evidence" value="ECO:0007669"/>
    <property type="project" value="UniProtKB-KW"/>
</dbReference>
<comment type="caution">
    <text evidence="10">The sequence shown here is derived from an EMBL/GenBank/DDBJ whole genome shotgun (WGS) entry which is preliminary data.</text>
</comment>
<dbReference type="GO" id="GO:0009423">
    <property type="term" value="P:chorismate biosynthetic process"/>
    <property type="evidence" value="ECO:0007669"/>
    <property type="project" value="UniProtKB-UniRule"/>
</dbReference>
<feature type="binding site" evidence="8">
    <location>
        <position position="169"/>
    </location>
    <ligand>
        <name>phosphoenolpyruvate</name>
        <dbReference type="ChEBI" id="CHEBI:58702"/>
    </ligand>
</feature>
<dbReference type="GO" id="GO:0009073">
    <property type="term" value="P:aromatic amino acid family biosynthetic process"/>
    <property type="evidence" value="ECO:0007669"/>
    <property type="project" value="UniProtKB-KW"/>
</dbReference>
<feature type="binding site" evidence="8">
    <location>
        <position position="27"/>
    </location>
    <ligand>
        <name>3-phosphoshikimate</name>
        <dbReference type="ChEBI" id="CHEBI:145989"/>
    </ligand>
</feature>
<feature type="binding site" evidence="8">
    <location>
        <position position="169"/>
    </location>
    <ligand>
        <name>3-phosphoshikimate</name>
        <dbReference type="ChEBI" id="CHEBI:145989"/>
    </ligand>
</feature>
<dbReference type="NCBIfam" id="TIGR01356">
    <property type="entry name" value="aroA"/>
    <property type="match status" value="1"/>
</dbReference>
<dbReference type="PANTHER" id="PTHR21090">
    <property type="entry name" value="AROM/DEHYDROQUINATE SYNTHASE"/>
    <property type="match status" value="1"/>
</dbReference>
<organism evidence="10 11">
    <name type="scientific">Elongatibacter sediminis</name>
    <dbReference type="NCBI Taxonomy" id="3119006"/>
    <lineage>
        <taxon>Bacteria</taxon>
        <taxon>Pseudomonadati</taxon>
        <taxon>Pseudomonadota</taxon>
        <taxon>Gammaproteobacteria</taxon>
        <taxon>Chromatiales</taxon>
        <taxon>Wenzhouxiangellaceae</taxon>
        <taxon>Elongatibacter</taxon>
    </lineage>
</organism>
<dbReference type="InterPro" id="IPR023193">
    <property type="entry name" value="EPSP_synthase_CS"/>
</dbReference>
<sequence>MKLRIDGRGAPLHGCLTPPGDKSISHRALILASLAGGRSRITGLLDSADVRATAEACRQLGATVRAEDDSVWVEGTGTAGLKPPSAPLDMGNSGTALRLLAGVLAAQPFASELIGDASLSRRPMRRIVEPLSRMGAHIETAEGGTAPLRITGNPKLKGIEYRPAVASAQIKSCVLLAGLYASGRTCVIEPQLSRDHTERMLPLFGTPVEEPCCVTGGGRLRAADVVVPADISSATFFLVGAAMLEGSDVLLRGVGLTPTRDGILHVLERMGAAVEHRETRRHGTETVADLRVAHAAGLRGIDVPEEWIPSLIDELPAIMALAAVAEGTTRIRGAAELRVKESDRIAVMARGLETLGVTVQEFDDGIDITGGPVTGGTVDGAGDHRCAMSFCMLAQRASGPVTVTGAHHIDTSYPDFVAHVQALGGTVEVLLAEADGHD</sequence>
<keyword evidence="3 8" id="KW-0963">Cytoplasm</keyword>
<dbReference type="GO" id="GO:0003866">
    <property type="term" value="F:3-phosphoshikimate 1-carboxyvinyltransferase activity"/>
    <property type="evidence" value="ECO:0007669"/>
    <property type="project" value="UniProtKB-UniRule"/>
</dbReference>
<feature type="binding site" evidence="8">
    <location>
        <position position="22"/>
    </location>
    <ligand>
        <name>phosphoenolpyruvate</name>
        <dbReference type="ChEBI" id="CHEBI:58702"/>
    </ligand>
</feature>
<evidence type="ECO:0000256" key="8">
    <source>
        <dbReference type="HAMAP-Rule" id="MF_00210"/>
    </source>
</evidence>
<evidence type="ECO:0000313" key="11">
    <source>
        <dbReference type="Proteomes" id="UP001359886"/>
    </source>
</evidence>
<comment type="subcellular location">
    <subcellularLocation>
        <location evidence="8">Cytoplasm</location>
    </subcellularLocation>
</comment>
<evidence type="ECO:0000256" key="7">
    <source>
        <dbReference type="ARBA" id="ARBA00044633"/>
    </source>
</evidence>
<evidence type="ECO:0000256" key="1">
    <source>
        <dbReference type="ARBA" id="ARBA00004811"/>
    </source>
</evidence>
<feature type="binding site" evidence="8">
    <location>
        <position position="23"/>
    </location>
    <ligand>
        <name>3-phosphoshikimate</name>
        <dbReference type="ChEBI" id="CHEBI:145989"/>
    </ligand>
</feature>